<name>A0ABU0PSH4_STRAH</name>
<evidence type="ECO:0000313" key="2">
    <source>
        <dbReference type="Proteomes" id="UP001243364"/>
    </source>
</evidence>
<keyword evidence="2" id="KW-1185">Reference proteome</keyword>
<comment type="caution">
    <text evidence="1">The sequence shown here is derived from an EMBL/GenBank/DDBJ whole genome shotgun (WGS) entry which is preliminary data.</text>
</comment>
<accession>A0ABU0PSH4</accession>
<evidence type="ECO:0000313" key="1">
    <source>
        <dbReference type="EMBL" id="MDQ0681333.1"/>
    </source>
</evidence>
<dbReference type="Proteomes" id="UP001243364">
    <property type="component" value="Unassembled WGS sequence"/>
</dbReference>
<sequence length="69" mass="7693">MKTSLTSVPPARSWCQRHPMGRHRKPLVLGRGLYNGSQDDWTNGSVSGVQAYDYALTTNQVTVLYQSIP</sequence>
<dbReference type="EMBL" id="JAUSYA010000001">
    <property type="protein sequence ID" value="MDQ0681333.1"/>
    <property type="molecule type" value="Genomic_DNA"/>
</dbReference>
<dbReference type="SUPFAM" id="SSF49899">
    <property type="entry name" value="Concanavalin A-like lectins/glucanases"/>
    <property type="match status" value="1"/>
</dbReference>
<organism evidence="1 2">
    <name type="scientific">Streptomyces achromogenes</name>
    <dbReference type="NCBI Taxonomy" id="67255"/>
    <lineage>
        <taxon>Bacteria</taxon>
        <taxon>Bacillati</taxon>
        <taxon>Actinomycetota</taxon>
        <taxon>Actinomycetes</taxon>
        <taxon>Kitasatosporales</taxon>
        <taxon>Streptomycetaceae</taxon>
        <taxon>Streptomyces</taxon>
    </lineage>
</organism>
<reference evidence="1 2" key="1">
    <citation type="submission" date="2023-07" db="EMBL/GenBank/DDBJ databases">
        <title>Comparative genomics of wheat-associated soil bacteria to identify genetic determinants of phenazine resistance.</title>
        <authorList>
            <person name="Mouncey N."/>
        </authorList>
    </citation>
    <scope>NUCLEOTIDE SEQUENCE [LARGE SCALE GENOMIC DNA]</scope>
    <source>
        <strain evidence="1 2">W4I19-2</strain>
    </source>
</reference>
<dbReference type="InterPro" id="IPR013320">
    <property type="entry name" value="ConA-like_dom_sf"/>
</dbReference>
<gene>
    <name evidence="1" type="ORF">QFZ56_000296</name>
</gene>
<protein>
    <submittedName>
        <fullName evidence="1">Uncharacterized protein</fullName>
    </submittedName>
</protein>
<proteinExistence type="predicted"/>